<sequence length="487" mass="54663">MRQEDRREKLMAKPLLPASLCAITLALLTGCGSGGSSSADDSGTIQLYNVSSNAPAILMTIDDISRSSASFGETTSNYTYEVDDEYELELSWQEDDDNEQVIYEELLEIVKDERKLLVVAGDIQQPDIIFYQFEEEDLVDLKDADDDEDDQFVLKFLNMQAGFSGVDVYLSENDETFEEAILLGQLSYSEMSQAFNYDTGDYKIYLTEAGNTEVLFETDTLEFPYSSQYIMALRENTGPGESPFAMDKISKSSSTVEYTNVESSAEFRVYNGLIGHGTVDLYLDEVDDSPEMSAIAEGAFSESVLLENGDYAMHLTAENTTEVMTENHLLTLNSNNDKTVFFYETEVDEDENDDDCHIHDDCTEVEYETNTLTVDNSYGHSLYDHQIQMIHLTDEYSAVDVYFVRHDETIDSAQYSLYSKVFDSTSVTLPNDSYDIYVTTTQNEGELILASLAVTLDEDSGDLFLVLQDDGTPDSEQFTLTLTSQTD</sequence>
<reference evidence="1 2" key="2">
    <citation type="journal article" date="2022" name="Mar. Drugs">
        <title>Bioassay-Guided Fractionation Leads to the Detection of Cholic Acid Generated by the Rare Thalassomonas sp.</title>
        <authorList>
            <person name="Pheiffer F."/>
            <person name="Schneider Y.K."/>
            <person name="Hansen E.H."/>
            <person name="Andersen J.H."/>
            <person name="Isaksson J."/>
            <person name="Busche T."/>
            <person name="R C."/>
            <person name="Kalinowski J."/>
            <person name="Zyl L.V."/>
            <person name="Trindade M."/>
        </authorList>
    </citation>
    <scope>NUCLEOTIDE SEQUENCE [LARGE SCALE GENOMIC DNA]</scope>
    <source>
        <strain evidence="1 2">A5K-106</strain>
    </source>
</reference>
<dbReference type="RefSeq" id="WP_044835524.1">
    <property type="nucleotide sequence ID" value="NZ_CP059735.1"/>
</dbReference>
<evidence type="ECO:0000313" key="1">
    <source>
        <dbReference type="EMBL" id="WDD97341.1"/>
    </source>
</evidence>
<proteinExistence type="predicted"/>
<gene>
    <name evidence="1" type="ORF">SG35_018670</name>
</gene>
<accession>A0AAF0BY67</accession>
<protein>
    <submittedName>
        <fullName evidence="1">DUF4397 domain-containing protein</fullName>
    </submittedName>
</protein>
<dbReference type="EMBL" id="CP059735">
    <property type="protein sequence ID" value="WDD97341.1"/>
    <property type="molecule type" value="Genomic_DNA"/>
</dbReference>
<organism evidence="1 2">
    <name type="scientific">Thalassomonas actiniarum</name>
    <dbReference type="NCBI Taxonomy" id="485447"/>
    <lineage>
        <taxon>Bacteria</taxon>
        <taxon>Pseudomonadati</taxon>
        <taxon>Pseudomonadota</taxon>
        <taxon>Gammaproteobacteria</taxon>
        <taxon>Alteromonadales</taxon>
        <taxon>Colwelliaceae</taxon>
        <taxon>Thalassomonas</taxon>
    </lineage>
</organism>
<reference evidence="1 2" key="1">
    <citation type="journal article" date="2015" name="Genome Announc.">
        <title>Draft Genome Sequences of Marine Isolates of Thalassomonas viridans and Thalassomonas actiniarum.</title>
        <authorList>
            <person name="Olonade I."/>
            <person name="van Zyl L.J."/>
            <person name="Trindade M."/>
        </authorList>
    </citation>
    <scope>NUCLEOTIDE SEQUENCE [LARGE SCALE GENOMIC DNA]</scope>
    <source>
        <strain evidence="1 2">A5K-106</strain>
    </source>
</reference>
<name>A0AAF0BY67_9GAMM</name>
<dbReference type="KEGG" id="tact:SG35_018670"/>
<dbReference type="PROSITE" id="PS51257">
    <property type="entry name" value="PROKAR_LIPOPROTEIN"/>
    <property type="match status" value="1"/>
</dbReference>
<keyword evidence="2" id="KW-1185">Reference proteome</keyword>
<evidence type="ECO:0000313" key="2">
    <source>
        <dbReference type="Proteomes" id="UP000032568"/>
    </source>
</evidence>
<dbReference type="Proteomes" id="UP000032568">
    <property type="component" value="Chromosome"/>
</dbReference>
<dbReference type="AlphaFoldDB" id="A0AAF0BY67"/>